<dbReference type="PATRIC" id="fig|1299334.3.peg.10099"/>
<protein>
    <submittedName>
        <fullName evidence="2">Uncharacterized protein</fullName>
    </submittedName>
</protein>
<proteinExistence type="predicted"/>
<sequence length="293" mass="31084">MIPDPGTDPVEVAAVLMDGMDLVVLGLGGRSVSLTRARAVTAAPVRKAAPCWSPTAIGMGVDAAGGRVCGYETTCGAPGFGRISRVRLDVSTQGRAIRARTGEVGRCPPGCWRSGAWTGLRSPRRRPQAYPRRPGRGHPGQPGDRLLVGGPVGGRGAGLRRREATARCPQLHVVAADTDRDARLFERVIAAVDDLVPAPRCCGLGWWCCRCAGGSLFRLRAAGGRAADRRGGREFSGRCRVSGRRRRPVVHRSLRRAGGPDCGPGEDARFLSALSIRQLAAEPSLSGRAEKNW</sequence>
<evidence type="ECO:0000256" key="1">
    <source>
        <dbReference type="SAM" id="MobiDB-lite"/>
    </source>
</evidence>
<name>X7YLL8_MYCXE</name>
<organism evidence="2">
    <name type="scientific">Mycobacterium xenopi 4042</name>
    <dbReference type="NCBI Taxonomy" id="1299334"/>
    <lineage>
        <taxon>Bacteria</taxon>
        <taxon>Bacillati</taxon>
        <taxon>Actinomycetota</taxon>
        <taxon>Actinomycetes</taxon>
        <taxon>Mycobacteriales</taxon>
        <taxon>Mycobacteriaceae</taxon>
        <taxon>Mycobacterium</taxon>
    </lineage>
</organism>
<evidence type="ECO:0000313" key="2">
    <source>
        <dbReference type="EMBL" id="EUA07260.1"/>
    </source>
</evidence>
<gene>
    <name evidence="2" type="ORF">I553_0515</name>
</gene>
<accession>X7YLL8</accession>
<comment type="caution">
    <text evidence="2">The sequence shown here is derived from an EMBL/GenBank/DDBJ whole genome shotgun (WGS) entry which is preliminary data.</text>
</comment>
<dbReference type="AlphaFoldDB" id="X7YLL8"/>
<feature type="compositionally biased region" description="Low complexity" evidence="1">
    <location>
        <begin position="139"/>
        <end position="149"/>
    </location>
</feature>
<reference evidence="2" key="1">
    <citation type="submission" date="2014-01" db="EMBL/GenBank/DDBJ databases">
        <authorList>
            <person name="Brown-Elliot B."/>
            <person name="Wallace R."/>
            <person name="Lenaerts A."/>
            <person name="Ordway D."/>
            <person name="DeGroote M.A."/>
            <person name="Parker T."/>
            <person name="Sizemore C."/>
            <person name="Tallon L.J."/>
            <person name="Sadzewicz L.K."/>
            <person name="Sengamalay N."/>
            <person name="Fraser C.M."/>
            <person name="Hine E."/>
            <person name="Shefchek K.A."/>
            <person name="Das S.P."/>
            <person name="Tettelin H."/>
        </authorList>
    </citation>
    <scope>NUCLEOTIDE SEQUENCE [LARGE SCALE GENOMIC DNA]</scope>
    <source>
        <strain evidence="2">4042</strain>
    </source>
</reference>
<feature type="region of interest" description="Disordered" evidence="1">
    <location>
        <begin position="118"/>
        <end position="161"/>
    </location>
</feature>
<dbReference type="EMBL" id="JAOB01000093">
    <property type="protein sequence ID" value="EUA07260.1"/>
    <property type="molecule type" value="Genomic_DNA"/>
</dbReference>